<dbReference type="Proteomes" id="UP001596114">
    <property type="component" value="Unassembled WGS sequence"/>
</dbReference>
<dbReference type="Pfam" id="PF01263">
    <property type="entry name" value="Aldose_epim"/>
    <property type="match status" value="1"/>
</dbReference>
<dbReference type="InterPro" id="IPR011013">
    <property type="entry name" value="Gal_mutarotase_sf_dom"/>
</dbReference>
<dbReference type="SUPFAM" id="SSF74650">
    <property type="entry name" value="Galactose mutarotase-like"/>
    <property type="match status" value="1"/>
</dbReference>
<gene>
    <name evidence="1" type="ORF">ACFPPA_00390</name>
</gene>
<proteinExistence type="predicted"/>
<accession>A0ABW0QHC0</accession>
<dbReference type="RefSeq" id="WP_377316161.1">
    <property type="nucleotide sequence ID" value="NZ_JBHSNF010000001.1"/>
</dbReference>
<dbReference type="PANTHER" id="PTHR10091">
    <property type="entry name" value="ALDOSE-1-EPIMERASE"/>
    <property type="match status" value="1"/>
</dbReference>
<reference evidence="2" key="1">
    <citation type="journal article" date="2019" name="Int. J. Syst. Evol. Microbiol.">
        <title>The Global Catalogue of Microorganisms (GCM) 10K type strain sequencing project: providing services to taxonomists for standard genome sequencing and annotation.</title>
        <authorList>
            <consortium name="The Broad Institute Genomics Platform"/>
            <consortium name="The Broad Institute Genome Sequencing Center for Infectious Disease"/>
            <person name="Wu L."/>
            <person name="Ma J."/>
        </authorList>
    </citation>
    <scope>NUCLEOTIDE SEQUENCE [LARGE SCALE GENOMIC DNA]</scope>
    <source>
        <strain evidence="2">CGMCC 1.16619</strain>
    </source>
</reference>
<dbReference type="EMBL" id="JBHSNF010000001">
    <property type="protein sequence ID" value="MFC5524190.1"/>
    <property type="molecule type" value="Genomic_DNA"/>
</dbReference>
<keyword evidence="2" id="KW-1185">Reference proteome</keyword>
<protein>
    <submittedName>
        <fullName evidence="1">Aldose 1-epimerase</fullName>
    </submittedName>
</protein>
<name>A0ABW0QHC0_9GAMM</name>
<organism evidence="1 2">
    <name type="scientific">Rhodanobacter ginsengisoli</name>
    <dbReference type="NCBI Taxonomy" id="418646"/>
    <lineage>
        <taxon>Bacteria</taxon>
        <taxon>Pseudomonadati</taxon>
        <taxon>Pseudomonadota</taxon>
        <taxon>Gammaproteobacteria</taxon>
        <taxon>Lysobacterales</taxon>
        <taxon>Rhodanobacteraceae</taxon>
        <taxon>Rhodanobacter</taxon>
    </lineage>
</organism>
<evidence type="ECO:0000313" key="1">
    <source>
        <dbReference type="EMBL" id="MFC5524190.1"/>
    </source>
</evidence>
<dbReference type="PANTHER" id="PTHR10091:SF0">
    <property type="entry name" value="GALACTOSE MUTAROTASE"/>
    <property type="match status" value="1"/>
</dbReference>
<dbReference type="InterPro" id="IPR008183">
    <property type="entry name" value="Aldose_1/G6P_1-epimerase"/>
</dbReference>
<evidence type="ECO:0000313" key="2">
    <source>
        <dbReference type="Proteomes" id="UP001596114"/>
    </source>
</evidence>
<dbReference type="InterPro" id="IPR014718">
    <property type="entry name" value="GH-type_carb-bd"/>
</dbReference>
<comment type="caution">
    <text evidence="1">The sequence shown here is derived from an EMBL/GenBank/DDBJ whole genome shotgun (WGS) entry which is preliminary data.</text>
</comment>
<sequence length="338" mass="36988">MAAFNTTRYGAERAELGDQEIVVLNDRGGHRRLRIARHGAALLGFEVPFGGGARDLAAGYRDAAEVLGRPGSRFAIMAPFAGRIADARYHFDGRSQDLQPGVVGAERASRHGFVRDVEFEIDALTADDDAAQVQLSTCAIRPQPGYPYAIDLRLSYTLDAAGLTLEARMRNVGKQAAPCFFGWHPYFRLADDSLVDDWQLQIPAQTLIRTDAQLIALSGAAAYVALDDAPALDFREPRRIGDSIIDQGYTDLEADDDGRIRTRLRDPASGLGIAVWQERGVMHAFTADTVSRDVRRAIALEPMECMANAFNRPECAAAIRLEAGAERSFRCGVEVEYA</sequence>
<dbReference type="Gene3D" id="2.70.98.10">
    <property type="match status" value="1"/>
</dbReference>